<dbReference type="OMA" id="YPQVIQE"/>
<evidence type="ECO:0000256" key="2">
    <source>
        <dbReference type="SAM" id="MobiDB-lite"/>
    </source>
</evidence>
<dbReference type="Pfam" id="PF20210">
    <property type="entry name" value="Laa1_Sip1_HTR5"/>
    <property type="match status" value="1"/>
</dbReference>
<dbReference type="STRING" id="1076935.U4KZ03"/>
<feature type="region of interest" description="Disordered" evidence="2">
    <location>
        <begin position="1247"/>
        <end position="1278"/>
    </location>
</feature>
<dbReference type="GO" id="GO:0006897">
    <property type="term" value="P:endocytosis"/>
    <property type="evidence" value="ECO:0007669"/>
    <property type="project" value="TreeGrafter"/>
</dbReference>
<keyword evidence="5" id="KW-1185">Reference proteome</keyword>
<comment type="similarity">
    <text evidence="1">Belongs to the HEATR5 family.</text>
</comment>
<dbReference type="Pfam" id="PF25468">
    <property type="entry name" value="HEAT_HEATR5A"/>
    <property type="match status" value="1"/>
</dbReference>
<protein>
    <submittedName>
        <fullName evidence="4">Similar to Uncharacterized protein C27B12.08 acc. no. O42998</fullName>
    </submittedName>
</protein>
<dbReference type="GO" id="GO:0016020">
    <property type="term" value="C:membrane"/>
    <property type="evidence" value="ECO:0007669"/>
    <property type="project" value="TreeGrafter"/>
</dbReference>
<dbReference type="eggNOG" id="KOG1822">
    <property type="taxonomic scope" value="Eukaryota"/>
</dbReference>
<organism evidence="4 5">
    <name type="scientific">Pyronema omphalodes (strain CBS 100304)</name>
    <name type="common">Pyronema confluens</name>
    <dbReference type="NCBI Taxonomy" id="1076935"/>
    <lineage>
        <taxon>Eukaryota</taxon>
        <taxon>Fungi</taxon>
        <taxon>Dikarya</taxon>
        <taxon>Ascomycota</taxon>
        <taxon>Pezizomycotina</taxon>
        <taxon>Pezizomycetes</taxon>
        <taxon>Pezizales</taxon>
        <taxon>Pyronemataceae</taxon>
        <taxon>Pyronema</taxon>
    </lineage>
</organism>
<gene>
    <name evidence="4" type="ORF">PCON_07254</name>
</gene>
<dbReference type="PANTHER" id="PTHR21663:SF0">
    <property type="entry name" value="HEAT REPEAT-CONTAINING PROTEIN 5B"/>
    <property type="match status" value="1"/>
</dbReference>
<evidence type="ECO:0000313" key="4">
    <source>
        <dbReference type="EMBL" id="CCX07665.1"/>
    </source>
</evidence>
<dbReference type="InterPro" id="IPR046837">
    <property type="entry name" value="Laa1/Sip1/HEATR5-like_HEAT"/>
</dbReference>
<evidence type="ECO:0000259" key="3">
    <source>
        <dbReference type="Pfam" id="PF25808"/>
    </source>
</evidence>
<dbReference type="OrthoDB" id="192608at2759"/>
<sequence>MAAEIAPEAVQLDLIKLAAIAEEPQQQLYVLNFLSTLERLVDRLDADGASAYQLFLQRELLRVVQLTAPAPTRLIRNVAGRCFAGVFAKGDRKLLYDTINELLNVINAGKDKDVRNKHAAVHCLGEVLEVAGDSAIALATFASSSLLKLLKNASNNCGLRSSLFKSMGKIYILVAGKADESTARDIWKAARNAAAGDKSAIVQASALQCLEYMVLRTPFFSSLTDYEKLQTCILKAFDSSSSHVRRAAASCLASALVQAYTTDPEMLVNKNLKKAKKPIRRASVAIEDDERVSTERPMSPIGGKKTVVRMTLSLDDILRQLSTHYTKTTTPAKVRAGLAQTYVEIMMRLGSTIVESNYPTISQHLLGQLLAAPGITSNRFRLLTTRKYVRIILEEVIGQRLLGETGQLNAARTLVNNIIKDYPQVIKEKPEPDKDTLIGALHTLSALIKALGSAIQSIQDPVRDGLLQVLQHPNYSVQVSTSWCLRAFVVAVPSQLLPILTICMNNVNRELTQLTTRRPLSTETMRRCIGYANGLAAAISTAPVQPLYASVDVTSRILSMATNLLKSSGEYELRISSTQIQVAWIIIGGLMSLGPNFVKIHLSQLLLLWKNALPKPLAKDSTTERSLLELAFLAHVRECALGSILSFLEFNHRLLTTDVSKRIAAMLQNSALFLNGLPTKKTTDDVTQLLHPSLQLLDYDLMVRRRVLQCYVKLVKLSHTDAIQANLLTFAVTWFADPEKYTPSSLSTAIASSAGNFESLWEVGDNYAYGVASCVKGYDVDAFAFEGRGSKKTIKHWMTRDSPEAKIEDTLHTPVLGSIEYDSVNLYLSDLQLDDAFSAPPATAVVNSAIDLFTALLPMQTPKIQESILEQVATFLASNSLQRDPGRKAAMTVNVAVALLGAIKLTVSNEVPGANMASPSVLKIISEMLQGFVILPDPFIRNVAQEAIGLLCSVGGKNFTGNMIQWLYDTVVNNNDPSARAGSAVTLGCIHSHVGGMAAGLHLNTIVKILISLSNDKHPIVHFWALEGLSRTIDSAGLTFSGYVTSTMGMLSQLYVAESHNPEIAALATSNLELELPTMAILIRCIDSLIGVLGPELQELSKVRELILTMVDQFLKEGDYITVMEALRCYEHFSMFAAGHVDIARYVKRLHSGLESDHGEMRNVAVDGLYQLLKVHAERILRTADPGLEEALWKTLDENPTHEGIRNIIRNWMGQTGVSQPAEWIDRCQMVMTKTVERKGGVVQQEVAKPSGTTTDLNDEEVAGMAGGESESKPTGQEPLRWQVRTFAINLLGELLSLCGQEIAKTPESPLEQKLVEKIGDVIKMAFSASTANVVELRLGGLRIIDQLLKMFGNTADPDFPDAPLLEQYQAQIGSALTPAFAADSSPELATQAVNVGSAFIATGIVKDIDRMGRILKLVTTALENFSTDAENPSIGDLQGLSSNAQVMVKMAVLRAWAELQVASREQSYLVDVVKPHIVTLVPMWLSSLREFARLRFEPDINAGSAGSSAIGGSIETIYAALNRETLLGFYQDSWLKLVDAIASLIEQDSKFVFDALDGKSTTPGSGSSSPPPKDDINYRDEPVAFFFVLFGIAFEALVGRQGVDSLATKEQTLEILLALKKILHPSVCGHAIYQEQIFSETTDLLDRLALTEGLPVQAAIVDIARGLCVEHPAARKKDLKDAKTGEGLTEEIDQLFELTRLIVLVLANILPNLVDPKTMVRSQLSEDAVNLIKISLDALVDAAEVFPAVIRMDLYASILHVFTTIFGTTTCAPLVVPRALPTFKRFITIITTSTSTDTDLVIMQSRSTLSSIMRILDHARLRGESGLPIVKNTLLAATIVLTSGQNLLPCNDSQIPALCNTVVECLSDQAISLVAGQCVRSLLLREGKREADHEVIRILLPRLVVFVAAPTPEDIEPVNVPAVATAKSTVVGVLTAFVRTLTAEQAITAMTLLVPMMLERARVEQAAGREMAARLLELAQIEGSAFRAVVAGLDADRRAWMEEVLRSNVRQEVREEEKGGKRIELKMTF</sequence>
<dbReference type="InterPro" id="IPR011989">
    <property type="entry name" value="ARM-like"/>
</dbReference>
<dbReference type="GO" id="GO:0005794">
    <property type="term" value="C:Golgi apparatus"/>
    <property type="evidence" value="ECO:0007669"/>
    <property type="project" value="TreeGrafter"/>
</dbReference>
<dbReference type="EMBL" id="HF935360">
    <property type="protein sequence ID" value="CCX07665.1"/>
    <property type="molecule type" value="Genomic_DNA"/>
</dbReference>
<dbReference type="Proteomes" id="UP000018144">
    <property type="component" value="Unassembled WGS sequence"/>
</dbReference>
<reference evidence="4 5" key="1">
    <citation type="journal article" date="2013" name="PLoS Genet.">
        <title>The genome and development-dependent transcriptomes of Pyronema confluens: a window into fungal evolution.</title>
        <authorList>
            <person name="Traeger S."/>
            <person name="Altegoer F."/>
            <person name="Freitag M."/>
            <person name="Gabaldon T."/>
            <person name="Kempken F."/>
            <person name="Kumar A."/>
            <person name="Marcet-Houben M."/>
            <person name="Poggeler S."/>
            <person name="Stajich J.E."/>
            <person name="Nowrousian M."/>
        </authorList>
    </citation>
    <scope>NUCLEOTIDE SEQUENCE [LARGE SCALE GENOMIC DNA]</scope>
    <source>
        <strain evidence="5">CBS 100304</strain>
        <tissue evidence="4">Vegetative mycelium</tissue>
    </source>
</reference>
<dbReference type="PANTHER" id="PTHR21663">
    <property type="entry name" value="HYPOTHETICAL HEAT DOMAIN-CONTAINING"/>
    <property type="match status" value="1"/>
</dbReference>
<proteinExistence type="inferred from homology"/>
<feature type="domain" description="LAA1-like C-terminal TPR repeats" evidence="3">
    <location>
        <begin position="1852"/>
        <end position="2016"/>
    </location>
</feature>
<evidence type="ECO:0000256" key="1">
    <source>
        <dbReference type="ARBA" id="ARBA00008304"/>
    </source>
</evidence>
<dbReference type="GO" id="GO:0042147">
    <property type="term" value="P:retrograde transport, endosome to Golgi"/>
    <property type="evidence" value="ECO:0007669"/>
    <property type="project" value="TreeGrafter"/>
</dbReference>
<dbReference type="InterPro" id="IPR016024">
    <property type="entry name" value="ARM-type_fold"/>
</dbReference>
<dbReference type="SUPFAM" id="SSF48371">
    <property type="entry name" value="ARM repeat"/>
    <property type="match status" value="2"/>
</dbReference>
<dbReference type="GO" id="GO:0030139">
    <property type="term" value="C:endocytic vesicle"/>
    <property type="evidence" value="ECO:0007669"/>
    <property type="project" value="TreeGrafter"/>
</dbReference>
<dbReference type="GO" id="GO:0005829">
    <property type="term" value="C:cytosol"/>
    <property type="evidence" value="ECO:0007669"/>
    <property type="project" value="GOC"/>
</dbReference>
<accession>U4KZ03</accession>
<dbReference type="Gene3D" id="1.25.10.10">
    <property type="entry name" value="Leucine-rich Repeat Variant"/>
    <property type="match status" value="3"/>
</dbReference>
<evidence type="ECO:0000313" key="5">
    <source>
        <dbReference type="Proteomes" id="UP000018144"/>
    </source>
</evidence>
<dbReference type="InterPro" id="IPR040108">
    <property type="entry name" value="Laa1/Sip1/HEATR5"/>
</dbReference>
<name>U4KZ03_PYROM</name>
<dbReference type="InterPro" id="IPR057981">
    <property type="entry name" value="TPR_LAA1-like_C"/>
</dbReference>
<dbReference type="GO" id="GO:0008104">
    <property type="term" value="P:intracellular protein localization"/>
    <property type="evidence" value="ECO:0007669"/>
    <property type="project" value="TreeGrafter"/>
</dbReference>
<dbReference type="Pfam" id="PF25808">
    <property type="entry name" value="TPR_LAA1_C"/>
    <property type="match status" value="1"/>
</dbReference>